<dbReference type="InterPro" id="IPR029063">
    <property type="entry name" value="SAM-dependent_MTases_sf"/>
</dbReference>
<dbReference type="InterPro" id="IPR013216">
    <property type="entry name" value="Methyltransf_11"/>
</dbReference>
<proteinExistence type="predicted"/>
<gene>
    <name evidence="3" type="primary">rrmA</name>
    <name evidence="3" type="ORF">GCM10008096_28270</name>
</gene>
<dbReference type="InterPro" id="IPR016718">
    <property type="entry name" value="rRNA_m1G-MeTrfase_A_prd"/>
</dbReference>
<comment type="caution">
    <text evidence="3">The sequence shown here is derived from an EMBL/GenBank/DDBJ whole genome shotgun (WGS) entry which is preliminary data.</text>
</comment>
<name>A0ABQ3GL30_9MICC</name>
<dbReference type="PIRSF" id="PIRSF018249">
    <property type="entry name" value="MyrA_prd"/>
    <property type="match status" value="1"/>
</dbReference>
<evidence type="ECO:0000313" key="4">
    <source>
        <dbReference type="Proteomes" id="UP000642819"/>
    </source>
</evidence>
<dbReference type="InterPro" id="IPR048647">
    <property type="entry name" value="RlmA_N"/>
</dbReference>
<evidence type="ECO:0000259" key="2">
    <source>
        <dbReference type="Pfam" id="PF21302"/>
    </source>
</evidence>
<keyword evidence="4" id="KW-1185">Reference proteome</keyword>
<accession>A0ABQ3GL30</accession>
<organism evidence="3 4">
    <name type="scientific">Zhihengliuella salsuginis</name>
    <dbReference type="NCBI Taxonomy" id="578222"/>
    <lineage>
        <taxon>Bacteria</taxon>
        <taxon>Bacillati</taxon>
        <taxon>Actinomycetota</taxon>
        <taxon>Actinomycetes</taxon>
        <taxon>Micrococcales</taxon>
        <taxon>Micrococcaceae</taxon>
        <taxon>Zhihengliuella</taxon>
    </lineage>
</organism>
<reference evidence="4" key="1">
    <citation type="journal article" date="2019" name="Int. J. Syst. Evol. Microbiol.">
        <title>The Global Catalogue of Microorganisms (GCM) 10K type strain sequencing project: providing services to taxonomists for standard genome sequencing and annotation.</title>
        <authorList>
            <consortium name="The Broad Institute Genomics Platform"/>
            <consortium name="The Broad Institute Genome Sequencing Center for Infectious Disease"/>
            <person name="Wu L."/>
            <person name="Ma J."/>
        </authorList>
    </citation>
    <scope>NUCLEOTIDE SEQUENCE [LARGE SCALE GENOMIC DNA]</scope>
    <source>
        <strain evidence="4">KCTC 19466</strain>
    </source>
</reference>
<dbReference type="Proteomes" id="UP000642819">
    <property type="component" value="Unassembled WGS sequence"/>
</dbReference>
<dbReference type="Gene3D" id="3.40.50.150">
    <property type="entry name" value="Vaccinia Virus protein VP39"/>
    <property type="match status" value="1"/>
</dbReference>
<dbReference type="CDD" id="cd02440">
    <property type="entry name" value="AdoMet_MTases"/>
    <property type="match status" value="1"/>
</dbReference>
<dbReference type="Pfam" id="PF21302">
    <property type="entry name" value="Zn_ribbon_RlmA"/>
    <property type="match status" value="1"/>
</dbReference>
<dbReference type="EMBL" id="BMXK01000014">
    <property type="protein sequence ID" value="GHD12671.1"/>
    <property type="molecule type" value="Genomic_DNA"/>
</dbReference>
<feature type="domain" description="Methyltransferase type 11" evidence="1">
    <location>
        <begin position="111"/>
        <end position="198"/>
    </location>
</feature>
<dbReference type="RefSeq" id="WP_189351294.1">
    <property type="nucleotide sequence ID" value="NZ_BMXK01000014.1"/>
</dbReference>
<protein>
    <submittedName>
        <fullName evidence="3">rRNA (Guanine-N1)-methyltransferase</fullName>
    </submittedName>
</protein>
<dbReference type="SUPFAM" id="SSF53335">
    <property type="entry name" value="S-adenosyl-L-methionine-dependent methyltransferases"/>
    <property type="match status" value="1"/>
</dbReference>
<feature type="domain" description="23S rRNA (guanine(745)-N(1))-methyltransferase N-terminal" evidence="2">
    <location>
        <begin position="22"/>
        <end position="57"/>
    </location>
</feature>
<evidence type="ECO:0000313" key="3">
    <source>
        <dbReference type="EMBL" id="GHD12671.1"/>
    </source>
</evidence>
<dbReference type="Pfam" id="PF08241">
    <property type="entry name" value="Methyltransf_11"/>
    <property type="match status" value="1"/>
</dbReference>
<sequence length="297" mass="31570">MNVESNPDVGAAPSGVGWEHLRCPVCAARLVRRDRTQLACSSGHRFDAAKQGYFNLLTGRGTSFREDTADMVAARADFQAAGHYESLADAIAEAVGAHGRLPGDGEPLRLLDAGAGTGYYLDRVLGRRKPGAAEAVAADISRYAMRRAAKLADTLALVWDVWKPLPLADASIDVLLNVFAPRNGAEFRRVVRPGGIAVVVTPLPEHLRDVAETLQLLEIAGGKEAAVAETLGDAFAPVSSGTVRTTLELSRDDALRLAVMGPAGHHLDADGLRARLADGPAVLETTAAFRVQVLRRR</sequence>
<evidence type="ECO:0000259" key="1">
    <source>
        <dbReference type="Pfam" id="PF08241"/>
    </source>
</evidence>